<evidence type="ECO:0000256" key="9">
    <source>
        <dbReference type="ARBA" id="ARBA00023004"/>
    </source>
</evidence>
<dbReference type="Pfam" id="PF12705">
    <property type="entry name" value="PDDEXK_1"/>
    <property type="match status" value="1"/>
</dbReference>
<dbReference type="PANTHER" id="PTHR36531">
    <property type="entry name" value="CRISPR-ASSOCIATED EXONUCLEASE CAS4"/>
    <property type="match status" value="1"/>
</dbReference>
<accession>A0A7J3XYT4</accession>
<protein>
    <recommendedName>
        <fullName evidence="4 13">CRISPR-associated exonuclease Cas4</fullName>
        <ecNumber evidence="3 13">3.1.12.1</ecNumber>
    </recommendedName>
</protein>
<keyword evidence="7 13" id="KW-0378">Hydrolase</keyword>
<dbReference type="GO" id="GO:0046872">
    <property type="term" value="F:metal ion binding"/>
    <property type="evidence" value="ECO:0007669"/>
    <property type="project" value="UniProtKB-KW"/>
</dbReference>
<evidence type="ECO:0000256" key="1">
    <source>
        <dbReference type="ARBA" id="ARBA00001936"/>
    </source>
</evidence>
<dbReference type="NCBIfam" id="TIGR00372">
    <property type="entry name" value="cas4"/>
    <property type="match status" value="1"/>
</dbReference>
<keyword evidence="10 13" id="KW-0411">Iron-sulfur</keyword>
<comment type="cofactor">
    <cofactor evidence="13">
        <name>Mg(2+)</name>
        <dbReference type="ChEBI" id="CHEBI:18420"/>
    </cofactor>
    <cofactor evidence="13">
        <name>Mn(2+)</name>
        <dbReference type="ChEBI" id="CHEBI:29035"/>
    </cofactor>
    <text evidence="13">Mg(2+) or Mn(2+) required for ssDNA cleavage activity.</text>
</comment>
<evidence type="ECO:0000256" key="2">
    <source>
        <dbReference type="ARBA" id="ARBA00009189"/>
    </source>
</evidence>
<gene>
    <name evidence="15" type="primary">cas4</name>
    <name evidence="15" type="ORF">ENM60_03915</name>
</gene>
<dbReference type="EC" id="3.1.12.1" evidence="3 13"/>
<dbReference type="InterPro" id="IPR011604">
    <property type="entry name" value="PDDEXK-like_dom_sf"/>
</dbReference>
<comment type="similarity">
    <text evidence="2 13">Belongs to the CRISPR-associated exonuclease Cas4 family.</text>
</comment>
<dbReference type="GO" id="GO:0004527">
    <property type="term" value="F:exonuclease activity"/>
    <property type="evidence" value="ECO:0007669"/>
    <property type="project" value="UniProtKB-KW"/>
</dbReference>
<keyword evidence="11 13" id="KW-0051">Antiviral defense</keyword>
<evidence type="ECO:0000256" key="11">
    <source>
        <dbReference type="ARBA" id="ARBA00023118"/>
    </source>
</evidence>
<dbReference type="GO" id="GO:0051536">
    <property type="term" value="F:iron-sulfur cluster binding"/>
    <property type="evidence" value="ECO:0007669"/>
    <property type="project" value="UniProtKB-KW"/>
</dbReference>
<comment type="cofactor">
    <cofactor evidence="13">
        <name>iron-sulfur cluster</name>
        <dbReference type="ChEBI" id="CHEBI:30408"/>
    </cofactor>
</comment>
<dbReference type="InterPro" id="IPR013343">
    <property type="entry name" value="CRISPR-assoc_prot_Cas4"/>
</dbReference>
<keyword evidence="12 13" id="KW-0464">Manganese</keyword>
<comment type="caution">
    <text evidence="15">The sequence shown here is derived from an EMBL/GenBank/DDBJ whole genome shotgun (WGS) entry which is preliminary data.</text>
</comment>
<dbReference type="InterPro" id="IPR038726">
    <property type="entry name" value="PDDEXK_AddAB-type"/>
</dbReference>
<dbReference type="EMBL" id="DRYK01000055">
    <property type="protein sequence ID" value="HHP67918.1"/>
    <property type="molecule type" value="Genomic_DNA"/>
</dbReference>
<evidence type="ECO:0000313" key="15">
    <source>
        <dbReference type="EMBL" id="HHP67918.1"/>
    </source>
</evidence>
<evidence type="ECO:0000256" key="4">
    <source>
        <dbReference type="ARBA" id="ARBA00020049"/>
    </source>
</evidence>
<evidence type="ECO:0000256" key="10">
    <source>
        <dbReference type="ARBA" id="ARBA00023014"/>
    </source>
</evidence>
<reference evidence="15" key="1">
    <citation type="journal article" date="2020" name="mSystems">
        <title>Genome- and Community-Level Interaction Insights into Carbon Utilization and Element Cycling Functions of Hydrothermarchaeota in Hydrothermal Sediment.</title>
        <authorList>
            <person name="Zhou Z."/>
            <person name="Liu Y."/>
            <person name="Xu W."/>
            <person name="Pan J."/>
            <person name="Luo Z.H."/>
            <person name="Li M."/>
        </authorList>
    </citation>
    <scope>NUCLEOTIDE SEQUENCE [LARGE SCALE GENOMIC DNA]</scope>
    <source>
        <strain evidence="15">SpSt-110</strain>
    </source>
</reference>
<evidence type="ECO:0000256" key="3">
    <source>
        <dbReference type="ARBA" id="ARBA00012768"/>
    </source>
</evidence>
<keyword evidence="8 13" id="KW-0269">Exonuclease</keyword>
<evidence type="ECO:0000256" key="12">
    <source>
        <dbReference type="ARBA" id="ARBA00023211"/>
    </source>
</evidence>
<comment type="cofactor">
    <cofactor evidence="1">
        <name>Mn(2+)</name>
        <dbReference type="ChEBI" id="CHEBI:29035"/>
    </cofactor>
</comment>
<evidence type="ECO:0000256" key="8">
    <source>
        <dbReference type="ARBA" id="ARBA00022839"/>
    </source>
</evidence>
<dbReference type="AlphaFoldDB" id="A0A7J3XYT4"/>
<sequence length="193" mass="22421">MSEQTSRLSELADPSIVYVTDLVSCHHKYHLRKLYPELSIGFEPSAIMGNLIHAGIESIIMEYGFKPEFQLEKHVELNGRVYVLKGRVDAFHPETREVLEIKSVKSFQGEPYEHHVQQLNIYLNLLDSPTGYLLYISHDKMFEYTVRPIRLDVEGELASLLRDEKHPRYAWECRYCPFRKICPYRGAEGGSES</sequence>
<keyword evidence="5 13" id="KW-0540">Nuclease</keyword>
<proteinExistence type="inferred from homology"/>
<dbReference type="InterPro" id="IPR051827">
    <property type="entry name" value="Cas4_exonuclease"/>
</dbReference>
<keyword evidence="6 13" id="KW-0479">Metal-binding</keyword>
<keyword evidence="9 13" id="KW-0408">Iron</keyword>
<name>A0A7J3XYT4_9CREN</name>
<organism evidence="15">
    <name type="scientific">Thermogladius calderae</name>
    <dbReference type="NCBI Taxonomy" id="1200300"/>
    <lineage>
        <taxon>Archaea</taxon>
        <taxon>Thermoproteota</taxon>
        <taxon>Thermoprotei</taxon>
        <taxon>Desulfurococcales</taxon>
        <taxon>Desulfurococcaceae</taxon>
        <taxon>Thermogladius</taxon>
    </lineage>
</organism>
<evidence type="ECO:0000256" key="5">
    <source>
        <dbReference type="ARBA" id="ARBA00022722"/>
    </source>
</evidence>
<dbReference type="Gene3D" id="3.90.320.10">
    <property type="match status" value="1"/>
</dbReference>
<dbReference type="GO" id="GO:0051607">
    <property type="term" value="P:defense response to virus"/>
    <property type="evidence" value="ECO:0007669"/>
    <property type="project" value="UniProtKB-KW"/>
</dbReference>
<feature type="domain" description="PD-(D/E)XK endonuclease-like" evidence="14">
    <location>
        <begin position="70"/>
        <end position="183"/>
    </location>
</feature>
<evidence type="ECO:0000256" key="13">
    <source>
        <dbReference type="RuleBase" id="RU365022"/>
    </source>
</evidence>
<evidence type="ECO:0000259" key="14">
    <source>
        <dbReference type="Pfam" id="PF12705"/>
    </source>
</evidence>
<dbReference type="PANTHER" id="PTHR36531:SF2">
    <property type="entry name" value="CRISPR-ASSOCIATED EXONUCLEASE CAS4"/>
    <property type="match status" value="1"/>
</dbReference>
<comment type="function">
    <text evidence="13">CRISPR (clustered regularly interspaced short palindromic repeat) is an adaptive immune system that provides protection against mobile genetic elements (viruses, transposable elements and conjugative plasmids). CRISPR clusters contain sequences complementary to antecedent mobile elements and target invading nucleic acids. CRISPR clusters are transcribed and processed into CRISPR RNA (crRNA).</text>
</comment>
<evidence type="ECO:0000256" key="7">
    <source>
        <dbReference type="ARBA" id="ARBA00022801"/>
    </source>
</evidence>
<evidence type="ECO:0000256" key="6">
    <source>
        <dbReference type="ARBA" id="ARBA00022723"/>
    </source>
</evidence>